<evidence type="ECO:0000313" key="2">
    <source>
        <dbReference type="Proteomes" id="UP000825935"/>
    </source>
</evidence>
<name>A0A8T2UVD6_CERRI</name>
<protein>
    <submittedName>
        <fullName evidence="1">Uncharacterized protein</fullName>
    </submittedName>
</protein>
<comment type="caution">
    <text evidence="1">The sequence shown here is derived from an EMBL/GenBank/DDBJ whole genome shotgun (WGS) entry which is preliminary data.</text>
</comment>
<keyword evidence="2" id="KW-1185">Reference proteome</keyword>
<organism evidence="1 2">
    <name type="scientific">Ceratopteris richardii</name>
    <name type="common">Triangle waterfern</name>
    <dbReference type="NCBI Taxonomy" id="49495"/>
    <lineage>
        <taxon>Eukaryota</taxon>
        <taxon>Viridiplantae</taxon>
        <taxon>Streptophyta</taxon>
        <taxon>Embryophyta</taxon>
        <taxon>Tracheophyta</taxon>
        <taxon>Polypodiopsida</taxon>
        <taxon>Polypodiidae</taxon>
        <taxon>Polypodiales</taxon>
        <taxon>Pteridineae</taxon>
        <taxon>Pteridaceae</taxon>
        <taxon>Parkerioideae</taxon>
        <taxon>Ceratopteris</taxon>
    </lineage>
</organism>
<reference evidence="1" key="1">
    <citation type="submission" date="2021-08" db="EMBL/GenBank/DDBJ databases">
        <title>WGS assembly of Ceratopteris richardii.</title>
        <authorList>
            <person name="Marchant D.B."/>
            <person name="Chen G."/>
            <person name="Jenkins J."/>
            <person name="Shu S."/>
            <person name="Leebens-Mack J."/>
            <person name="Grimwood J."/>
            <person name="Schmutz J."/>
            <person name="Soltis P."/>
            <person name="Soltis D."/>
            <person name="Chen Z.-H."/>
        </authorList>
    </citation>
    <scope>NUCLEOTIDE SEQUENCE</scope>
    <source>
        <strain evidence="1">Whitten #5841</strain>
        <tissue evidence="1">Leaf</tissue>
    </source>
</reference>
<sequence length="103" mass="11671">MWVGPSLTLTTEAFAVKDLSYRKSYMCFLSSSDLHSRLSLSLSLSLHESIFAQTRCKAGNGLHACRNAVSYLYKHASIEFRSSTKALVFFCLDMTWLVTKYVM</sequence>
<dbReference type="Proteomes" id="UP000825935">
    <property type="component" value="Chromosome 4"/>
</dbReference>
<proteinExistence type="predicted"/>
<accession>A0A8T2UVD6</accession>
<dbReference type="EMBL" id="CM035409">
    <property type="protein sequence ID" value="KAH7438660.1"/>
    <property type="molecule type" value="Genomic_DNA"/>
</dbReference>
<evidence type="ECO:0000313" key="1">
    <source>
        <dbReference type="EMBL" id="KAH7438660.1"/>
    </source>
</evidence>
<dbReference type="AlphaFoldDB" id="A0A8T2UVD6"/>
<gene>
    <name evidence="1" type="ORF">KP509_04G024700</name>
</gene>